<feature type="non-terminal residue" evidence="2">
    <location>
        <position position="82"/>
    </location>
</feature>
<feature type="region of interest" description="Disordered" evidence="1">
    <location>
        <begin position="1"/>
        <end position="41"/>
    </location>
</feature>
<evidence type="ECO:0000313" key="3">
    <source>
        <dbReference type="Proteomes" id="UP001066276"/>
    </source>
</evidence>
<evidence type="ECO:0000313" key="2">
    <source>
        <dbReference type="EMBL" id="KAJ1180343.1"/>
    </source>
</evidence>
<accession>A0AAV7TV46</accession>
<gene>
    <name evidence="2" type="ORF">NDU88_005565</name>
</gene>
<feature type="non-terminal residue" evidence="2">
    <location>
        <position position="1"/>
    </location>
</feature>
<protein>
    <submittedName>
        <fullName evidence="2">Uncharacterized protein</fullName>
    </submittedName>
</protein>
<dbReference type="AlphaFoldDB" id="A0AAV7TV46"/>
<dbReference type="EMBL" id="JANPWB010000006">
    <property type="protein sequence ID" value="KAJ1180343.1"/>
    <property type="molecule type" value="Genomic_DNA"/>
</dbReference>
<organism evidence="2 3">
    <name type="scientific">Pleurodeles waltl</name>
    <name type="common">Iberian ribbed newt</name>
    <dbReference type="NCBI Taxonomy" id="8319"/>
    <lineage>
        <taxon>Eukaryota</taxon>
        <taxon>Metazoa</taxon>
        <taxon>Chordata</taxon>
        <taxon>Craniata</taxon>
        <taxon>Vertebrata</taxon>
        <taxon>Euteleostomi</taxon>
        <taxon>Amphibia</taxon>
        <taxon>Batrachia</taxon>
        <taxon>Caudata</taxon>
        <taxon>Salamandroidea</taxon>
        <taxon>Salamandridae</taxon>
        <taxon>Pleurodelinae</taxon>
        <taxon>Pleurodeles</taxon>
    </lineage>
</organism>
<reference evidence="2" key="1">
    <citation type="journal article" date="2022" name="bioRxiv">
        <title>Sequencing and chromosome-scale assembly of the giantPleurodeles waltlgenome.</title>
        <authorList>
            <person name="Brown T."/>
            <person name="Elewa A."/>
            <person name="Iarovenko S."/>
            <person name="Subramanian E."/>
            <person name="Araus A.J."/>
            <person name="Petzold A."/>
            <person name="Susuki M."/>
            <person name="Suzuki K.-i.T."/>
            <person name="Hayashi T."/>
            <person name="Toyoda A."/>
            <person name="Oliveira C."/>
            <person name="Osipova E."/>
            <person name="Leigh N.D."/>
            <person name="Simon A."/>
            <person name="Yun M.H."/>
        </authorList>
    </citation>
    <scope>NUCLEOTIDE SEQUENCE</scope>
    <source>
        <strain evidence="2">20211129_DDA</strain>
        <tissue evidence="2">Liver</tissue>
    </source>
</reference>
<name>A0AAV7TV46_PLEWA</name>
<dbReference type="Proteomes" id="UP001066276">
    <property type="component" value="Chromosome 3_2"/>
</dbReference>
<keyword evidence="3" id="KW-1185">Reference proteome</keyword>
<sequence length="82" mass="8800">FQSVLGCGPFPGPPRDFPCNMPGRGSGLGQDSIKESQPNSQCSLFRGPGAEQQLLPELLSRRPIWIFQSSALHPSLVIIVPG</sequence>
<comment type="caution">
    <text evidence="2">The sequence shown here is derived from an EMBL/GenBank/DDBJ whole genome shotgun (WGS) entry which is preliminary data.</text>
</comment>
<proteinExistence type="predicted"/>
<evidence type="ECO:0000256" key="1">
    <source>
        <dbReference type="SAM" id="MobiDB-lite"/>
    </source>
</evidence>